<dbReference type="Proteomes" id="UP000007306">
    <property type="component" value="Chromosome 6"/>
</dbReference>
<evidence type="ECO:0000313" key="3">
    <source>
        <dbReference type="EnsemblPlants" id="ORGLA11G0211700.1"/>
    </source>
</evidence>
<reference evidence="3" key="1">
    <citation type="submission" date="2015-06" db="UniProtKB">
        <authorList>
            <consortium name="EnsemblPlants"/>
        </authorList>
    </citation>
    <scope>IDENTIFICATION</scope>
</reference>
<proteinExistence type="predicted"/>
<feature type="region of interest" description="Disordered" evidence="1">
    <location>
        <begin position="62"/>
        <end position="82"/>
    </location>
</feature>
<name>I1R2X5_ORYGL</name>
<dbReference type="HOGENOM" id="CLU_2562104_0_0_1"/>
<accession>I1R2X5</accession>
<protein>
    <submittedName>
        <fullName evidence="3">Uncharacterized protein</fullName>
    </submittedName>
</protein>
<evidence type="ECO:0000256" key="1">
    <source>
        <dbReference type="SAM" id="MobiDB-lite"/>
    </source>
</evidence>
<evidence type="ECO:0000313" key="4">
    <source>
        <dbReference type="Proteomes" id="UP000007306"/>
    </source>
</evidence>
<dbReference type="Gramene" id="ORGLA11G0211700.1">
    <property type="protein sequence ID" value="ORGLA11G0211700.1"/>
    <property type="gene ID" value="ORGLA11G0211700"/>
</dbReference>
<reference evidence="2 4" key="2">
    <citation type="submission" date="2018-04" db="EMBL/GenBank/DDBJ databases">
        <title>OglaRS2 (Oryza glaberrima Reference Sequence Version 2).</title>
        <authorList>
            <person name="Zhang J."/>
            <person name="Kudrna D."/>
            <person name="Lee S."/>
            <person name="Talag J."/>
            <person name="Rajasekar S."/>
            <person name="Wing R.A."/>
        </authorList>
    </citation>
    <scope>NUCLEOTIDE SEQUENCE [LARGE SCALE GENOMIC DNA]</scope>
    <source>
        <strain evidence="2 4">cv. IRGC 96717</strain>
    </source>
</reference>
<dbReference type="EnsemblPlants" id="ORGLA11G0211700.1">
    <property type="protein sequence ID" value="ORGLA11G0211700.1"/>
    <property type="gene ID" value="ORGLA11G0211700"/>
</dbReference>
<dbReference type="AlphaFoldDB" id="I1R2X5"/>
<sequence length="82" mass="8867">MVIPESMTVVVQVAVWFGVHDHLELWFDSNEKHAGMCEDESIDVCSSCPTRAVRVVYEPDYVGGGGSGQGRQLVGSPEATGR</sequence>
<dbReference type="Gramene" id="ORGLA06G0126800.1">
    <property type="protein sequence ID" value="ORGLA06G0126800.1"/>
    <property type="gene ID" value="ORGLA06G0126800"/>
</dbReference>
<keyword evidence="4" id="KW-1185">Reference proteome</keyword>
<organism evidence="3 4">
    <name type="scientific">Oryza glaberrima</name>
    <name type="common">African rice</name>
    <dbReference type="NCBI Taxonomy" id="4538"/>
    <lineage>
        <taxon>Eukaryota</taxon>
        <taxon>Viridiplantae</taxon>
        <taxon>Streptophyta</taxon>
        <taxon>Embryophyta</taxon>
        <taxon>Tracheophyta</taxon>
        <taxon>Spermatophyta</taxon>
        <taxon>Magnoliopsida</taxon>
        <taxon>Liliopsida</taxon>
        <taxon>Poales</taxon>
        <taxon>Poaceae</taxon>
        <taxon>BOP clade</taxon>
        <taxon>Oryzoideae</taxon>
        <taxon>Oryzeae</taxon>
        <taxon>Oryzinae</taxon>
        <taxon>Oryza</taxon>
    </lineage>
</organism>
<dbReference type="EnsemblPlants" id="ORGLA06G0126800.1">
    <property type="protein sequence ID" value="ORGLA06G0126800.1"/>
    <property type="gene ID" value="ORGLA06G0126800"/>
</dbReference>
<evidence type="ECO:0000313" key="2">
    <source>
        <dbReference type="EnsemblPlants" id="ORGLA06G0126800.1"/>
    </source>
</evidence>